<accession>A0A2G5FHB8</accession>
<organism evidence="1 2">
    <name type="scientific">Pseudomonas sediminis</name>
    <dbReference type="NCBI Taxonomy" id="1691904"/>
    <lineage>
        <taxon>Bacteria</taxon>
        <taxon>Pseudomonadati</taxon>
        <taxon>Pseudomonadota</taxon>
        <taxon>Gammaproteobacteria</taxon>
        <taxon>Pseudomonadales</taxon>
        <taxon>Pseudomonadaceae</taxon>
        <taxon>Pseudomonas</taxon>
    </lineage>
</organism>
<dbReference type="AlphaFoldDB" id="A0A2G5FHB8"/>
<protein>
    <submittedName>
        <fullName evidence="1">Protein GbcA</fullName>
    </submittedName>
</protein>
<dbReference type="EMBL" id="NIQU01000007">
    <property type="protein sequence ID" value="PIA67342.1"/>
    <property type="molecule type" value="Genomic_DNA"/>
</dbReference>
<sequence length="67" mass="7501">MRRIVRKAAGCHLSTCDIRMLIATCPIARGLARRKQIWPCRPWIRFHLVPAPHSAHQACTPIAGSSD</sequence>
<evidence type="ECO:0000313" key="1">
    <source>
        <dbReference type="EMBL" id="PIA67342.1"/>
    </source>
</evidence>
<gene>
    <name evidence="1" type="ORF">CDO35_17275</name>
</gene>
<dbReference type="Proteomes" id="UP000229504">
    <property type="component" value="Unassembled WGS sequence"/>
</dbReference>
<evidence type="ECO:0000313" key="2">
    <source>
        <dbReference type="Proteomes" id="UP000229504"/>
    </source>
</evidence>
<reference evidence="2" key="1">
    <citation type="submission" date="2017-06" db="EMBL/GenBank/DDBJ databases">
        <authorList>
            <person name="Rastogi G."/>
            <person name="Vaishampayan P."/>
            <person name="Seuylemezian A."/>
        </authorList>
    </citation>
    <scope>NUCLEOTIDE SEQUENCE [LARGE SCALE GENOMIC DNA]</scope>
    <source>
        <strain evidence="2">PI11</strain>
    </source>
</reference>
<name>A0A2G5FHB8_9PSED</name>
<proteinExistence type="predicted"/>
<comment type="caution">
    <text evidence="1">The sequence shown here is derived from an EMBL/GenBank/DDBJ whole genome shotgun (WGS) entry which is preliminary data.</text>
</comment>